<reference evidence="1" key="1">
    <citation type="journal article" date="2020" name="Nature">
        <title>Giant virus diversity and host interactions through global metagenomics.</title>
        <authorList>
            <person name="Schulz F."/>
            <person name="Roux S."/>
            <person name="Paez-Espino D."/>
            <person name="Jungbluth S."/>
            <person name="Walsh D.A."/>
            <person name="Denef V.J."/>
            <person name="McMahon K.D."/>
            <person name="Konstantinidis K.T."/>
            <person name="Eloe-Fadrosh E.A."/>
            <person name="Kyrpides N.C."/>
            <person name="Woyke T."/>
        </authorList>
    </citation>
    <scope>NUCLEOTIDE SEQUENCE</scope>
    <source>
        <strain evidence="1">GVMAG-M-3300023179-71</strain>
    </source>
</reference>
<organism evidence="1">
    <name type="scientific">viral metagenome</name>
    <dbReference type="NCBI Taxonomy" id="1070528"/>
    <lineage>
        <taxon>unclassified sequences</taxon>
        <taxon>metagenomes</taxon>
        <taxon>organismal metagenomes</taxon>
    </lineage>
</organism>
<proteinExistence type="predicted"/>
<evidence type="ECO:0000313" key="1">
    <source>
        <dbReference type="EMBL" id="QHT75542.1"/>
    </source>
</evidence>
<protein>
    <submittedName>
        <fullName evidence="1">Uncharacterized protein</fullName>
    </submittedName>
</protein>
<sequence length="52" mass="6341">MTDWTDLVKKVYNENKHKHGYMFKNALKDAAKIYKKKPMSRKVKKSRKKRRS</sequence>
<name>A0A6C0H4R0_9ZZZZ</name>
<dbReference type="EMBL" id="MN739879">
    <property type="protein sequence ID" value="QHT75542.1"/>
    <property type="molecule type" value="Genomic_DNA"/>
</dbReference>
<dbReference type="AlphaFoldDB" id="A0A6C0H4R0"/>
<accession>A0A6C0H4R0</accession>